<reference evidence="8" key="1">
    <citation type="submission" date="2020-02" db="EMBL/GenBank/DDBJ databases">
        <title>Relaxed selection underlies rapid genomic changes in the transitions from sociality to social parasitism in ants.</title>
        <authorList>
            <person name="Bi X."/>
        </authorList>
    </citation>
    <scope>NUCLEOTIDE SEQUENCE</scope>
    <source>
        <strain evidence="8">BGI-DK2014c</strain>
        <tissue evidence="8">Whole body</tissue>
    </source>
</reference>
<evidence type="ECO:0000256" key="3">
    <source>
        <dbReference type="ARBA" id="ARBA00022490"/>
    </source>
</evidence>
<dbReference type="Gene3D" id="3.30.56.30">
    <property type="entry name" value="Signal recognition particle, SRP19-like subunit"/>
    <property type="match status" value="1"/>
</dbReference>
<dbReference type="InterPro" id="IPR036521">
    <property type="entry name" value="SRP19-like_sf"/>
</dbReference>
<evidence type="ECO:0000256" key="1">
    <source>
        <dbReference type="ARBA" id="ARBA00005535"/>
    </source>
</evidence>
<dbReference type="GO" id="GO:0008312">
    <property type="term" value="F:7S RNA binding"/>
    <property type="evidence" value="ECO:0007669"/>
    <property type="project" value="InterPro"/>
</dbReference>
<evidence type="ECO:0000256" key="5">
    <source>
        <dbReference type="ARBA" id="ARBA00023274"/>
    </source>
</evidence>
<protein>
    <submittedName>
        <fullName evidence="8">ROGDI protein</fullName>
    </submittedName>
</protein>
<accession>A0A836FE35</accession>
<dbReference type="Pfam" id="PF01922">
    <property type="entry name" value="SRP19"/>
    <property type="match status" value="1"/>
</dbReference>
<keyword evidence="5" id="KW-0687">Ribonucleoprotein</keyword>
<keyword evidence="4" id="KW-0733">Signal recognition particle</keyword>
<dbReference type="SUPFAM" id="SSF69695">
    <property type="entry name" value="SRP19"/>
    <property type="match status" value="1"/>
</dbReference>
<dbReference type="PANTHER" id="PTHR13618">
    <property type="entry name" value="LEUCINE ZIPPER CONTAINING TRANSCRIPTION FACTOR LZF1"/>
    <property type="match status" value="1"/>
</dbReference>
<dbReference type="PANTHER" id="PTHR13618:SF1">
    <property type="entry name" value="PROTEIN ROGDI HOMOLOG"/>
    <property type="match status" value="1"/>
</dbReference>
<evidence type="ECO:0000256" key="6">
    <source>
        <dbReference type="ARBA" id="ARBA00045518"/>
    </source>
</evidence>
<dbReference type="GO" id="GO:0005786">
    <property type="term" value="C:signal recognition particle, endoplasmic reticulum targeting"/>
    <property type="evidence" value="ECO:0007669"/>
    <property type="project" value="UniProtKB-KW"/>
</dbReference>
<evidence type="ECO:0000256" key="7">
    <source>
        <dbReference type="SAM" id="MobiDB-lite"/>
    </source>
</evidence>
<sequence>MADCEKEEAHNLQMEFEWVLHEEVHSSLSQLRNILMECAQRFPLALFGNDQHNKTDRFVFAAPHDQVKCVAVLTGDSITNAEVNFKVQRQQNVNMRTSIQSEHPWKLQQIQDAANHLQQGIAHIDNVDRHYLFKTSDEVMHVLGNILGCLQRSRTSLIVPRKKTIDDLIKSRNMKSLNPNLPENLAISFYIQSYKLVLAVYQLENAHGSVKYETQQAECSVPWLNDALVLLTIALQLCQRLKDKAPRTMEEIFATGLNIKILTYQTPVTSEYTVFDRWVCIYPIYLNNKRSLANGRKLAKDKCVENPTHQEIRDVLLAAGLNVGVENKLHPKERSKEPLFRGRIRVQLKNDDGTPVKSEFPTRDSLLEYVGTSISKLKTRQGKQSSSEHASQPSTSTSKKGKGKGRR</sequence>
<feature type="non-terminal residue" evidence="8">
    <location>
        <position position="407"/>
    </location>
</feature>
<dbReference type="GO" id="GO:0006614">
    <property type="term" value="P:SRP-dependent cotranslational protein targeting to membrane"/>
    <property type="evidence" value="ECO:0007669"/>
    <property type="project" value="InterPro"/>
</dbReference>
<comment type="function">
    <text evidence="6">Component of the signal recognition particle (SRP) complex, a ribonucleoprotein complex that mediates the cotranslational targeting of secretory and membrane proteins to the endoplasmic reticulum (ER). Binds directly to 7SL RNA. Mediates binding of SRP54 to the SRP complex.</text>
</comment>
<evidence type="ECO:0000313" key="8">
    <source>
        <dbReference type="EMBL" id="KAG5317545.1"/>
    </source>
</evidence>
<keyword evidence="3" id="KW-0963">Cytoplasm</keyword>
<dbReference type="AlphaFoldDB" id="A0A836FE35"/>
<feature type="region of interest" description="Disordered" evidence="7">
    <location>
        <begin position="377"/>
        <end position="407"/>
    </location>
</feature>
<feature type="compositionally biased region" description="Polar residues" evidence="7">
    <location>
        <begin position="377"/>
        <end position="393"/>
    </location>
</feature>
<evidence type="ECO:0000256" key="4">
    <source>
        <dbReference type="ARBA" id="ARBA00023135"/>
    </source>
</evidence>
<dbReference type="Proteomes" id="UP000668214">
    <property type="component" value="Unassembled WGS sequence"/>
</dbReference>
<evidence type="ECO:0000256" key="2">
    <source>
        <dbReference type="ARBA" id="ARBA00008910"/>
    </source>
</evidence>
<dbReference type="EMBL" id="JAANIA010002128">
    <property type="protein sequence ID" value="KAG5317545.1"/>
    <property type="molecule type" value="Genomic_DNA"/>
</dbReference>
<gene>
    <name evidence="8" type="primary">Rogdi</name>
    <name evidence="8" type="ORF">G6Z78_0000336</name>
</gene>
<proteinExistence type="inferred from homology"/>
<comment type="similarity">
    <text evidence="1">Belongs to the rogdi family.</text>
</comment>
<comment type="caution">
    <text evidence="8">The sequence shown here is derived from an EMBL/GenBank/DDBJ whole genome shotgun (WGS) entry which is preliminary data.</text>
</comment>
<dbReference type="GO" id="GO:0043291">
    <property type="term" value="C:RAVE complex"/>
    <property type="evidence" value="ECO:0007669"/>
    <property type="project" value="TreeGrafter"/>
</dbReference>
<organism evidence="8 9">
    <name type="scientific">Pseudoatta argentina</name>
    <dbReference type="NCBI Taxonomy" id="621737"/>
    <lineage>
        <taxon>Eukaryota</taxon>
        <taxon>Metazoa</taxon>
        <taxon>Ecdysozoa</taxon>
        <taxon>Arthropoda</taxon>
        <taxon>Hexapoda</taxon>
        <taxon>Insecta</taxon>
        <taxon>Pterygota</taxon>
        <taxon>Neoptera</taxon>
        <taxon>Endopterygota</taxon>
        <taxon>Hymenoptera</taxon>
        <taxon>Apocrita</taxon>
        <taxon>Aculeata</taxon>
        <taxon>Formicoidea</taxon>
        <taxon>Formicidae</taxon>
        <taxon>Myrmicinae</taxon>
        <taxon>Pseudoatta</taxon>
    </lineage>
</organism>
<comment type="similarity">
    <text evidence="2">Belongs to the SRP19 family.</text>
</comment>
<name>A0A836FE35_9HYME</name>
<evidence type="ECO:0000313" key="9">
    <source>
        <dbReference type="Proteomes" id="UP000668214"/>
    </source>
</evidence>
<dbReference type="InterPro" id="IPR028241">
    <property type="entry name" value="RAVE2/Rogdi"/>
</dbReference>
<keyword evidence="9" id="KW-1185">Reference proteome</keyword>
<dbReference type="Pfam" id="PF10259">
    <property type="entry name" value="Rogdi_lz"/>
    <property type="match status" value="1"/>
</dbReference>
<feature type="non-terminal residue" evidence="8">
    <location>
        <position position="1"/>
    </location>
</feature>
<dbReference type="InterPro" id="IPR002778">
    <property type="entry name" value="Signal_recog_particle_SRP19"/>
</dbReference>